<proteinExistence type="predicted"/>
<dbReference type="AlphaFoldDB" id="A0A654LW47"/>
<gene>
    <name evidence="1" type="ORF">NMY3_00821</name>
</gene>
<protein>
    <submittedName>
        <fullName evidence="1">Uncharacterized protein</fullName>
    </submittedName>
</protein>
<accession>A0A654LW47</accession>
<organism evidence="1 2">
    <name type="scientific">Candidatus Nitrosocosmicus oleophilus</name>
    <dbReference type="NCBI Taxonomy" id="1353260"/>
    <lineage>
        <taxon>Archaea</taxon>
        <taxon>Nitrososphaerota</taxon>
        <taxon>Nitrososphaeria</taxon>
        <taxon>Nitrososphaerales</taxon>
        <taxon>Nitrososphaeraceae</taxon>
        <taxon>Candidatus Nitrosocosmicus</taxon>
    </lineage>
</organism>
<sequence>MEENTDRNQKTLLTFSNIQYLVEGLDVLLHTNLDGDKRTKVIKLRDDLNDYLNNFFNAYS</sequence>
<name>A0A654LW47_9ARCH</name>
<dbReference type="Proteomes" id="UP000058925">
    <property type="component" value="Chromosome"/>
</dbReference>
<keyword evidence="2" id="KW-1185">Reference proteome</keyword>
<evidence type="ECO:0000313" key="2">
    <source>
        <dbReference type="Proteomes" id="UP000058925"/>
    </source>
</evidence>
<reference evidence="2" key="1">
    <citation type="submission" date="2015-10" db="EMBL/GenBank/DDBJ databases">
        <title>Niche specialization of a soil ammonia-oxidizing archaeon, Candidatus Nitrosocosmicus oleophilus.</title>
        <authorList>
            <person name="Jung M.-Y."/>
            <person name="Rhee S.-K."/>
        </authorList>
    </citation>
    <scope>NUCLEOTIDE SEQUENCE [LARGE SCALE GENOMIC DNA]</scope>
    <source>
        <strain evidence="2">MY3</strain>
    </source>
</reference>
<dbReference type="EMBL" id="CP012850">
    <property type="protein sequence ID" value="ALI35030.1"/>
    <property type="molecule type" value="Genomic_DNA"/>
</dbReference>
<dbReference type="KEGG" id="taa:NMY3_00821"/>
<evidence type="ECO:0000313" key="1">
    <source>
        <dbReference type="EMBL" id="ALI35030.1"/>
    </source>
</evidence>